<feature type="binding site" evidence="7">
    <location>
        <position position="135"/>
    </location>
    <ligand>
        <name>a 1,2-diacyl-sn-glycero-3-phospho-(1'-sn-glycerol)</name>
        <dbReference type="ChEBI" id="CHEBI:64716"/>
    </ligand>
</feature>
<dbReference type="Pfam" id="PF01790">
    <property type="entry name" value="LGT"/>
    <property type="match status" value="1"/>
</dbReference>
<dbReference type="PROSITE" id="PS01311">
    <property type="entry name" value="LGT"/>
    <property type="match status" value="1"/>
</dbReference>
<comment type="subcellular location">
    <subcellularLocation>
        <location evidence="7">Cell membrane</location>
        <topology evidence="7">Multi-pass membrane protein</topology>
    </subcellularLocation>
</comment>
<dbReference type="GO" id="GO:0016757">
    <property type="term" value="F:glycosyltransferase activity"/>
    <property type="evidence" value="ECO:0007669"/>
    <property type="project" value="UniProtKB-KW"/>
</dbReference>
<feature type="transmembrane region" description="Helical" evidence="7">
    <location>
        <begin position="48"/>
        <end position="72"/>
    </location>
</feature>
<keyword evidence="4 7" id="KW-0812">Transmembrane</keyword>
<evidence type="ECO:0000313" key="9">
    <source>
        <dbReference type="Proteomes" id="UP000531840"/>
    </source>
</evidence>
<dbReference type="InterPro" id="IPR001640">
    <property type="entry name" value="Lgt"/>
</dbReference>
<evidence type="ECO:0000313" key="8">
    <source>
        <dbReference type="EMBL" id="NYS47203.1"/>
    </source>
</evidence>
<dbReference type="EC" id="2.5.1.145" evidence="7"/>
<comment type="caution">
    <text evidence="8">The sequence shown here is derived from an EMBL/GenBank/DDBJ whole genome shotgun (WGS) entry which is preliminary data.</text>
</comment>
<keyword evidence="8" id="KW-0328">Glycosyltransferase</keyword>
<comment type="catalytic activity">
    <reaction evidence="7">
        <text>L-cysteinyl-[prolipoprotein] + a 1,2-diacyl-sn-glycero-3-phospho-(1'-sn-glycerol) = an S-1,2-diacyl-sn-glyceryl-L-cysteinyl-[prolipoprotein] + sn-glycerol 1-phosphate + H(+)</text>
        <dbReference type="Rhea" id="RHEA:56712"/>
        <dbReference type="Rhea" id="RHEA-COMP:14679"/>
        <dbReference type="Rhea" id="RHEA-COMP:14680"/>
        <dbReference type="ChEBI" id="CHEBI:15378"/>
        <dbReference type="ChEBI" id="CHEBI:29950"/>
        <dbReference type="ChEBI" id="CHEBI:57685"/>
        <dbReference type="ChEBI" id="CHEBI:64716"/>
        <dbReference type="ChEBI" id="CHEBI:140658"/>
        <dbReference type="EC" id="2.5.1.145"/>
    </reaction>
</comment>
<keyword evidence="5 7" id="KW-1133">Transmembrane helix</keyword>
<dbReference type="RefSeq" id="WP_179940816.1">
    <property type="nucleotide sequence ID" value="NZ_JACBYF010000004.1"/>
</dbReference>
<sequence length="266" mass="30818">MNIFSIDPIAFHLFSKPVYWYGIIISTTIFIAYYLAEKEAIKRGLKNDTMLDLLLVALPISLITARLYYVVFRWDYYSKHKNEIIAIWDGGIAIYGGLLGGIATLYYFSKKRDLNILKMLDIIAPSLLVGQMLGRWGNFFNQEAYGGEVSRKFLEDLFIPEFIINNMYIDGLYRHPTFLYESIWCLVAFIVVVSIRKHLYLGEVLSTYLILYGAERFVVEGMRTDSLYIGMFKVSQLVSILMLIIGVSIFIKSRFFNKDKIKYINS</sequence>
<evidence type="ECO:0000256" key="3">
    <source>
        <dbReference type="ARBA" id="ARBA00022679"/>
    </source>
</evidence>
<feature type="transmembrane region" description="Helical" evidence="7">
    <location>
        <begin position="18"/>
        <end position="36"/>
    </location>
</feature>
<evidence type="ECO:0000256" key="7">
    <source>
        <dbReference type="HAMAP-Rule" id="MF_01147"/>
    </source>
</evidence>
<evidence type="ECO:0000256" key="1">
    <source>
        <dbReference type="ARBA" id="ARBA00007150"/>
    </source>
</evidence>
<gene>
    <name evidence="7" type="primary">lgt</name>
    <name evidence="8" type="ORF">HZY85_03205</name>
</gene>
<reference evidence="8 9" key="1">
    <citation type="submission" date="2020-07" db="EMBL/GenBank/DDBJ databases">
        <title>MOT database genomes.</title>
        <authorList>
            <person name="Joseph S."/>
            <person name="Aduse-Opoku J."/>
            <person name="Hashim A."/>
            <person name="Wade W."/>
            <person name="Curtis M."/>
        </authorList>
    </citation>
    <scope>NUCLEOTIDE SEQUENCE [LARGE SCALE GENOMIC DNA]</scope>
    <source>
        <strain evidence="8 9">CIP 106318</strain>
    </source>
</reference>
<evidence type="ECO:0000256" key="4">
    <source>
        <dbReference type="ARBA" id="ARBA00022692"/>
    </source>
</evidence>
<dbReference type="Proteomes" id="UP000531840">
    <property type="component" value="Unassembled WGS sequence"/>
</dbReference>
<keyword evidence="2 7" id="KW-1003">Cell membrane</keyword>
<keyword evidence="3 7" id="KW-0808">Transferase</keyword>
<comment type="similarity">
    <text evidence="1 7">Belongs to the Lgt family.</text>
</comment>
<dbReference type="NCBIfam" id="TIGR00544">
    <property type="entry name" value="lgt"/>
    <property type="match status" value="1"/>
</dbReference>
<organism evidence="8 9">
    <name type="scientific">Gemelliphila palaticanis</name>
    <dbReference type="NCBI Taxonomy" id="81950"/>
    <lineage>
        <taxon>Bacteria</taxon>
        <taxon>Bacillati</taxon>
        <taxon>Bacillota</taxon>
        <taxon>Bacilli</taxon>
        <taxon>Bacillales</taxon>
        <taxon>Gemellaceae</taxon>
        <taxon>Gemelliphila</taxon>
    </lineage>
</organism>
<accession>A0ABX2T0N8</accession>
<dbReference type="PANTHER" id="PTHR30589:SF0">
    <property type="entry name" value="PHOSPHATIDYLGLYCEROL--PROLIPOPROTEIN DIACYLGLYCERYL TRANSFERASE"/>
    <property type="match status" value="1"/>
</dbReference>
<dbReference type="PANTHER" id="PTHR30589">
    <property type="entry name" value="PROLIPOPROTEIN DIACYLGLYCERYL TRANSFERASE"/>
    <property type="match status" value="1"/>
</dbReference>
<feature type="transmembrane region" description="Helical" evidence="7">
    <location>
        <begin position="177"/>
        <end position="195"/>
    </location>
</feature>
<comment type="function">
    <text evidence="7">Catalyzes the transfer of the diacylglyceryl group from phosphatidylglycerol to the sulfhydryl group of the N-terminal cysteine of a prolipoprotein, the first step in the formation of mature lipoproteins.</text>
</comment>
<evidence type="ECO:0000256" key="2">
    <source>
        <dbReference type="ARBA" id="ARBA00022475"/>
    </source>
</evidence>
<protein>
    <recommendedName>
        <fullName evidence="7">Phosphatidylglycerol--prolipoprotein diacylglyceryl transferase</fullName>
        <ecNumber evidence="7">2.5.1.145</ecNumber>
    </recommendedName>
</protein>
<feature type="transmembrane region" description="Helical" evidence="7">
    <location>
        <begin position="84"/>
        <end position="108"/>
    </location>
</feature>
<dbReference type="HAMAP" id="MF_01147">
    <property type="entry name" value="Lgt"/>
    <property type="match status" value="1"/>
</dbReference>
<name>A0ABX2T0N8_9BACL</name>
<keyword evidence="9" id="KW-1185">Reference proteome</keyword>
<dbReference type="EMBL" id="JACBYF010000004">
    <property type="protein sequence ID" value="NYS47203.1"/>
    <property type="molecule type" value="Genomic_DNA"/>
</dbReference>
<proteinExistence type="inferred from homology"/>
<evidence type="ECO:0000256" key="5">
    <source>
        <dbReference type="ARBA" id="ARBA00022989"/>
    </source>
</evidence>
<evidence type="ECO:0000256" key="6">
    <source>
        <dbReference type="ARBA" id="ARBA00023136"/>
    </source>
</evidence>
<keyword evidence="6 7" id="KW-0472">Membrane</keyword>
<comment type="pathway">
    <text evidence="7">Protein modification; lipoprotein biosynthesis (diacylglyceryl transfer).</text>
</comment>
<feature type="transmembrane region" description="Helical" evidence="7">
    <location>
        <begin position="227"/>
        <end position="251"/>
    </location>
</feature>